<gene>
    <name evidence="7" type="ORF">BN1356_01273</name>
</gene>
<keyword evidence="4 5" id="KW-0472">Membrane</keyword>
<evidence type="ECO:0000256" key="3">
    <source>
        <dbReference type="ARBA" id="ARBA00022989"/>
    </source>
</evidence>
<evidence type="ECO:0000313" key="8">
    <source>
        <dbReference type="Proteomes" id="UP000198604"/>
    </source>
</evidence>
<keyword evidence="3 5" id="KW-1133">Transmembrane helix</keyword>
<dbReference type="RefSeq" id="WP_093650542.1">
    <property type="nucleotide sequence ID" value="NZ_CTEN01000003.1"/>
</dbReference>
<evidence type="ECO:0000256" key="4">
    <source>
        <dbReference type="ARBA" id="ARBA00023136"/>
    </source>
</evidence>
<dbReference type="STRING" id="1608583.BN1356_01273"/>
<evidence type="ECO:0000256" key="1">
    <source>
        <dbReference type="ARBA" id="ARBA00004141"/>
    </source>
</evidence>
<keyword evidence="8" id="KW-1185">Reference proteome</keyword>
<evidence type="ECO:0000313" key="7">
    <source>
        <dbReference type="EMBL" id="CQR24926.1"/>
    </source>
</evidence>
<dbReference type="InterPro" id="IPR013525">
    <property type="entry name" value="ABC2_TM"/>
</dbReference>
<sequence length="232" mass="26938">MLKRIMALLWSRKEMMMANKMVMMNLLIPALMVVLYQYMFKSMEDAGKMIFFMVLPMIPAFLGYLLPTVVAEEAEKNNQRSLRLAGVKSWEYVLASLLLPFVVAVIYLVFLPFYLRINLSELGWQYIPVMLLTSLIVFLIFMALALMTDTQARASIVAMPVMMVSSFLPMFAMMDKTVEKIIDFTYLGAYSAYSKEMSHYQIMDKSFFFLIIWLMVALLGVIWLTRQKQIIK</sequence>
<feature type="transmembrane region" description="Helical" evidence="5">
    <location>
        <begin position="154"/>
        <end position="174"/>
    </location>
</feature>
<dbReference type="GO" id="GO:0016020">
    <property type="term" value="C:membrane"/>
    <property type="evidence" value="ECO:0007669"/>
    <property type="project" value="UniProtKB-SubCell"/>
</dbReference>
<feature type="transmembrane region" description="Helical" evidence="5">
    <location>
        <begin position="126"/>
        <end position="147"/>
    </location>
</feature>
<keyword evidence="2 5" id="KW-0812">Transmembrane</keyword>
<evidence type="ECO:0000256" key="5">
    <source>
        <dbReference type="SAM" id="Phobius"/>
    </source>
</evidence>
<evidence type="ECO:0000256" key="2">
    <source>
        <dbReference type="ARBA" id="ARBA00022692"/>
    </source>
</evidence>
<comment type="subcellular location">
    <subcellularLocation>
        <location evidence="1">Membrane</location>
        <topology evidence="1">Multi-pass membrane protein</topology>
    </subcellularLocation>
</comment>
<dbReference type="EMBL" id="CTEN01000003">
    <property type="protein sequence ID" value="CQR24926.1"/>
    <property type="molecule type" value="Genomic_DNA"/>
</dbReference>
<feature type="transmembrane region" description="Helical" evidence="5">
    <location>
        <begin position="92"/>
        <end position="114"/>
    </location>
</feature>
<organism evidence="7 8">
    <name type="scientific">Streptococcus varani</name>
    <dbReference type="NCBI Taxonomy" id="1608583"/>
    <lineage>
        <taxon>Bacteria</taxon>
        <taxon>Bacillati</taxon>
        <taxon>Bacillota</taxon>
        <taxon>Bacilli</taxon>
        <taxon>Lactobacillales</taxon>
        <taxon>Streptococcaceae</taxon>
        <taxon>Streptococcus</taxon>
    </lineage>
</organism>
<feature type="transmembrane region" description="Helical" evidence="5">
    <location>
        <begin position="207"/>
        <end position="225"/>
    </location>
</feature>
<name>A0A0E4H800_9STRE</name>
<feature type="domain" description="ABC-2 type transporter transmembrane" evidence="6">
    <location>
        <begin position="6"/>
        <end position="175"/>
    </location>
</feature>
<feature type="transmembrane region" description="Helical" evidence="5">
    <location>
        <begin position="50"/>
        <end position="71"/>
    </location>
</feature>
<dbReference type="Pfam" id="PF01061">
    <property type="entry name" value="ABC2_membrane"/>
    <property type="match status" value="1"/>
</dbReference>
<evidence type="ECO:0000259" key="6">
    <source>
        <dbReference type="Pfam" id="PF01061"/>
    </source>
</evidence>
<dbReference type="OrthoDB" id="2136245at2"/>
<dbReference type="AlphaFoldDB" id="A0A0E4H800"/>
<reference evidence="8" key="1">
    <citation type="submission" date="2015-03" db="EMBL/GenBank/DDBJ databases">
        <authorList>
            <person name="Urmite Genomes"/>
        </authorList>
    </citation>
    <scope>NUCLEOTIDE SEQUENCE [LARGE SCALE GENOMIC DNA]</scope>
    <source>
        <strain evidence="8">FF10</strain>
    </source>
</reference>
<dbReference type="Proteomes" id="UP000198604">
    <property type="component" value="Unassembled WGS sequence"/>
</dbReference>
<dbReference type="GO" id="GO:0140359">
    <property type="term" value="F:ABC-type transporter activity"/>
    <property type="evidence" value="ECO:0007669"/>
    <property type="project" value="InterPro"/>
</dbReference>
<accession>A0A0E4H800</accession>
<proteinExistence type="predicted"/>
<protein>
    <submittedName>
        <fullName evidence="7">ABC transporter</fullName>
    </submittedName>
</protein>
<feature type="transmembrane region" description="Helical" evidence="5">
    <location>
        <begin position="21"/>
        <end position="38"/>
    </location>
</feature>